<proteinExistence type="predicted"/>
<dbReference type="InterPro" id="IPR032675">
    <property type="entry name" value="LRR_dom_sf"/>
</dbReference>
<evidence type="ECO:0000313" key="1">
    <source>
        <dbReference type="EMBL" id="KAJ8658053.1"/>
    </source>
</evidence>
<dbReference type="SUPFAM" id="SSF52047">
    <property type="entry name" value="RNI-like"/>
    <property type="match status" value="2"/>
</dbReference>
<name>A0AAD7V2B3_9FUNG</name>
<gene>
    <name evidence="1" type="ORF">O0I10_006324</name>
</gene>
<reference evidence="1 2" key="1">
    <citation type="submission" date="2023-03" db="EMBL/GenBank/DDBJ databases">
        <title>Genome sequence of Lichtheimia ornata CBS 291.66.</title>
        <authorList>
            <person name="Mohabir J.T."/>
            <person name="Shea T.P."/>
            <person name="Kurbessoian T."/>
            <person name="Berby B."/>
            <person name="Fontaine J."/>
            <person name="Livny J."/>
            <person name="Gnirke A."/>
            <person name="Stajich J.E."/>
            <person name="Cuomo C.A."/>
        </authorList>
    </citation>
    <scope>NUCLEOTIDE SEQUENCE [LARGE SCALE GENOMIC DNA]</scope>
    <source>
        <strain evidence="1">CBS 291.66</strain>
    </source>
</reference>
<dbReference type="Gene3D" id="1.25.40.10">
    <property type="entry name" value="Tetratricopeptide repeat domain"/>
    <property type="match status" value="1"/>
</dbReference>
<protein>
    <submittedName>
        <fullName evidence="1">Uncharacterized protein</fullName>
    </submittedName>
</protein>
<keyword evidence="2" id="KW-1185">Reference proteome</keyword>
<dbReference type="Gene3D" id="3.80.10.10">
    <property type="entry name" value="Ribonuclease Inhibitor"/>
    <property type="match status" value="1"/>
</dbReference>
<dbReference type="AlphaFoldDB" id="A0AAD7V2B3"/>
<sequence>MRNSIDFTVIDNLRASASQGQHAHVIQQTFAIGNELQNLQLHLLDLRARSYVACAQFTNALETASTMQEMNPASALGYLCQGYIHMQQGRYVAALHVYDKALESVDKHDPLYGSIETAKGVAMQQALIVHNILIHQEFAQQREYVMVSSAWWHRIMASNQLEYSIQAHVPINETNGMVIESFSYTRSLTLELWKHPLGPLFENYRFTRLTTLALYDTYRAASADHLDESISALACIGTQLTKLVISSEGPRLYPRKNQSTTRLRHILATCPNLESLFCEAAIDITCIKVVYPKLRELQLYGVRGAEDGEHKIMIRDHLPGLKTLDMAMRFSARPLTMDDTWLPCIRHLAYGERIKRKHQQFEDVKQYGQQGLASFSITDVRHAFMLDDIGPLIIHHHATLQFLEFMTMLGTSDTRKMMDAMNKDCHIEFKQLKRLQAYTLFTPFGTETLQPFCNFIEWVIERSPYLHTVALKGYTMNRSSLRALAKCMHLRHVDFEIHNTRRPGDYDALVAEFLRDHVDYMLDKGGSHLESINVHLYEVHPMLITAIRELKCLTSFHLNTNDFESGSFTQLFMSLRQGCQGLRKLFININDAIPNAVLYQISGLSNLETFTMNGDLSGADAGVLSLQRCHHLKSIIHDRPLDDEIRTMLLKSNPRLEISSS</sequence>
<organism evidence="1 2">
    <name type="scientific">Lichtheimia ornata</name>
    <dbReference type="NCBI Taxonomy" id="688661"/>
    <lineage>
        <taxon>Eukaryota</taxon>
        <taxon>Fungi</taxon>
        <taxon>Fungi incertae sedis</taxon>
        <taxon>Mucoromycota</taxon>
        <taxon>Mucoromycotina</taxon>
        <taxon>Mucoromycetes</taxon>
        <taxon>Mucorales</taxon>
        <taxon>Lichtheimiaceae</taxon>
        <taxon>Lichtheimia</taxon>
    </lineage>
</organism>
<dbReference type="GeneID" id="83213735"/>
<accession>A0AAD7V2B3</accession>
<evidence type="ECO:0000313" key="2">
    <source>
        <dbReference type="Proteomes" id="UP001234581"/>
    </source>
</evidence>
<dbReference type="SUPFAM" id="SSF48452">
    <property type="entry name" value="TPR-like"/>
    <property type="match status" value="1"/>
</dbReference>
<dbReference type="EMBL" id="JARTCD010000027">
    <property type="protein sequence ID" value="KAJ8658053.1"/>
    <property type="molecule type" value="Genomic_DNA"/>
</dbReference>
<dbReference type="RefSeq" id="XP_058342966.1">
    <property type="nucleotide sequence ID" value="XM_058486354.1"/>
</dbReference>
<dbReference type="InterPro" id="IPR011990">
    <property type="entry name" value="TPR-like_helical_dom_sf"/>
</dbReference>
<dbReference type="Proteomes" id="UP001234581">
    <property type="component" value="Unassembled WGS sequence"/>
</dbReference>
<comment type="caution">
    <text evidence="1">The sequence shown here is derived from an EMBL/GenBank/DDBJ whole genome shotgun (WGS) entry which is preliminary data.</text>
</comment>